<evidence type="ECO:0000313" key="3">
    <source>
        <dbReference type="Proteomes" id="UP001176941"/>
    </source>
</evidence>
<dbReference type="Proteomes" id="UP001176941">
    <property type="component" value="Chromosome 12"/>
</dbReference>
<sequence length="425" mass="44735">MTRKPPYPLRLLPPAFMISRKPARSGGQDRIITTLTWVRKGASRSFVRCKPSGLGPAWQRRVPAGAEGRGPGPGRRLQKRRGTFLRRARDNAAVGWEGAESAGPGPLSGRARQPPTGGPTLPTPAPRGAQTPSLRTAEPGPAKPTASSPARTKPGPARRPRAGASPRGSRARGCRRDPRAALPSPPERPATHRDRAGRWALFHRGFGGGSLAAAQTPAPRLPSADRSRLSERKAGGGRRRREQPAGREARAGGCPSAESPPAAAATTARRGSRARRRKGRATMCRGEEAAATRAARTIPLGGGGRGLQEIQTLRQEIGILTKHSRPGGRPTPGAPASLNPWPASTQEGSGGAGGLPDIARGERRPDTQGRTSGVCDPPTPALRAGPVSALLSLRPHTRAGLPPPCSDVERVGFVPIKPWPWEVPF</sequence>
<feature type="compositionally biased region" description="Low complexity" evidence="1">
    <location>
        <begin position="251"/>
        <end position="269"/>
    </location>
</feature>
<name>A0ABN8Y101_RANTA</name>
<reference evidence="2" key="1">
    <citation type="submission" date="2023-04" db="EMBL/GenBank/DDBJ databases">
        <authorList>
            <consortium name="ELIXIR-Norway"/>
        </authorList>
    </citation>
    <scope>NUCLEOTIDE SEQUENCE [LARGE SCALE GENOMIC DNA]</scope>
</reference>
<feature type="compositionally biased region" description="Basic and acidic residues" evidence="1">
    <location>
        <begin position="223"/>
        <end position="234"/>
    </location>
</feature>
<proteinExistence type="predicted"/>
<evidence type="ECO:0000313" key="2">
    <source>
        <dbReference type="EMBL" id="CAI9155098.1"/>
    </source>
</evidence>
<evidence type="ECO:0000256" key="1">
    <source>
        <dbReference type="SAM" id="MobiDB-lite"/>
    </source>
</evidence>
<accession>A0ABN8Y101</accession>
<dbReference type="EMBL" id="OX459948">
    <property type="protein sequence ID" value="CAI9155098.1"/>
    <property type="molecule type" value="Genomic_DNA"/>
</dbReference>
<feature type="compositionally biased region" description="Basic residues" evidence="1">
    <location>
        <begin position="76"/>
        <end position="86"/>
    </location>
</feature>
<feature type="region of interest" description="Disordered" evidence="1">
    <location>
        <begin position="53"/>
        <end position="306"/>
    </location>
</feature>
<protein>
    <submittedName>
        <fullName evidence="2">Uncharacterized protein</fullName>
    </submittedName>
</protein>
<gene>
    <name evidence="2" type="ORF">MRATA1EN1_LOCUS4060</name>
</gene>
<feature type="region of interest" description="Disordered" evidence="1">
    <location>
        <begin position="321"/>
        <end position="383"/>
    </location>
</feature>
<feature type="compositionally biased region" description="Basic residues" evidence="1">
    <location>
        <begin position="270"/>
        <end position="280"/>
    </location>
</feature>
<keyword evidence="3" id="KW-1185">Reference proteome</keyword>
<organism evidence="2 3">
    <name type="scientific">Rangifer tarandus platyrhynchus</name>
    <name type="common">Svalbard reindeer</name>
    <dbReference type="NCBI Taxonomy" id="3082113"/>
    <lineage>
        <taxon>Eukaryota</taxon>
        <taxon>Metazoa</taxon>
        <taxon>Chordata</taxon>
        <taxon>Craniata</taxon>
        <taxon>Vertebrata</taxon>
        <taxon>Euteleostomi</taxon>
        <taxon>Mammalia</taxon>
        <taxon>Eutheria</taxon>
        <taxon>Laurasiatheria</taxon>
        <taxon>Artiodactyla</taxon>
        <taxon>Ruminantia</taxon>
        <taxon>Pecora</taxon>
        <taxon>Cervidae</taxon>
        <taxon>Odocoileinae</taxon>
        <taxon>Rangifer</taxon>
    </lineage>
</organism>